<dbReference type="InterPro" id="IPR002629">
    <property type="entry name" value="Met_Synth_C/arc"/>
</dbReference>
<protein>
    <recommendedName>
        <fullName evidence="1">Cobalamin-independent methionine synthase MetE C-terminal/archaeal domain-containing protein</fullName>
    </recommendedName>
</protein>
<dbReference type="AlphaFoldDB" id="A0A9W6SH56"/>
<dbReference type="Proteomes" id="UP001165079">
    <property type="component" value="Unassembled WGS sequence"/>
</dbReference>
<dbReference type="Pfam" id="PF01717">
    <property type="entry name" value="Meth_synt_2"/>
    <property type="match status" value="1"/>
</dbReference>
<dbReference type="InterPro" id="IPR038071">
    <property type="entry name" value="UROD/MetE-like_sf"/>
</dbReference>
<dbReference type="GO" id="GO:0003871">
    <property type="term" value="F:5-methyltetrahydropteroyltriglutamate-homocysteine S-methyltransferase activity"/>
    <property type="evidence" value="ECO:0007669"/>
    <property type="project" value="InterPro"/>
</dbReference>
<evidence type="ECO:0000313" key="2">
    <source>
        <dbReference type="EMBL" id="GLZ75767.1"/>
    </source>
</evidence>
<dbReference type="CDD" id="cd03310">
    <property type="entry name" value="CIMS_like"/>
    <property type="match status" value="1"/>
</dbReference>
<proteinExistence type="predicted"/>
<dbReference type="SUPFAM" id="SSF51726">
    <property type="entry name" value="UROD/MetE-like"/>
    <property type="match status" value="1"/>
</dbReference>
<dbReference type="RefSeq" id="WP_285660994.1">
    <property type="nucleotide sequence ID" value="NZ_BSTX01000001.1"/>
</dbReference>
<name>A0A9W6SH56_9ACTN</name>
<feature type="domain" description="Cobalamin-independent methionine synthase MetE C-terminal/archaeal" evidence="1">
    <location>
        <begin position="10"/>
        <end position="221"/>
    </location>
</feature>
<comment type="caution">
    <text evidence="2">The sequence shown here is derived from an EMBL/GenBank/DDBJ whole genome shotgun (WGS) entry which is preliminary data.</text>
</comment>
<evidence type="ECO:0000259" key="1">
    <source>
        <dbReference type="Pfam" id="PF01717"/>
    </source>
</evidence>
<dbReference type="GO" id="GO:0009086">
    <property type="term" value="P:methionine biosynthetic process"/>
    <property type="evidence" value="ECO:0007669"/>
    <property type="project" value="InterPro"/>
</dbReference>
<gene>
    <name evidence="2" type="ORF">Afil01_05740</name>
</gene>
<organism evidence="2 3">
    <name type="scientific">Actinorhabdospora filicis</name>
    <dbReference type="NCBI Taxonomy" id="1785913"/>
    <lineage>
        <taxon>Bacteria</taxon>
        <taxon>Bacillati</taxon>
        <taxon>Actinomycetota</taxon>
        <taxon>Actinomycetes</taxon>
        <taxon>Micromonosporales</taxon>
        <taxon>Micromonosporaceae</taxon>
        <taxon>Actinorhabdospora</taxon>
    </lineage>
</organism>
<evidence type="ECO:0000313" key="3">
    <source>
        <dbReference type="Proteomes" id="UP001165079"/>
    </source>
</evidence>
<accession>A0A9W6SH56</accession>
<sequence>MIELPEGSSTGIGSLPGTDVIEATRVVLGELNLPHLPELPARGPGADMIGRGAAFLVELPVELYVARWQLTGRPGRDLRRTLDFLDRDLDALTELTDGYTGPLKVQATGPWTLAAALQKPTGGAILRDPGAVRDLTDSLAEGLAAHVADVRARVPGASVILQLDEPSLPAVLAGHIPTESGFSHYRPVEAPVAATRLRHLIGRVGAPVVVHSCAPDVPVALLAGETGAAGIALDLGLLDLDRAESIDPLGEALDGGLTLFAGSDAADPGDAARGLWRRLGLSPAKLPAQVVVTPSCGLAGRTPEAARKAMAACREAARRLADDPEG</sequence>
<dbReference type="EMBL" id="BSTX01000001">
    <property type="protein sequence ID" value="GLZ75767.1"/>
    <property type="molecule type" value="Genomic_DNA"/>
</dbReference>
<reference evidence="2" key="1">
    <citation type="submission" date="2023-03" db="EMBL/GenBank/DDBJ databases">
        <title>Actinorhabdospora filicis NBRC 111898.</title>
        <authorList>
            <person name="Ichikawa N."/>
            <person name="Sato H."/>
            <person name="Tonouchi N."/>
        </authorList>
    </citation>
    <scope>NUCLEOTIDE SEQUENCE</scope>
    <source>
        <strain evidence="2">NBRC 111898</strain>
    </source>
</reference>
<dbReference type="GO" id="GO:0008270">
    <property type="term" value="F:zinc ion binding"/>
    <property type="evidence" value="ECO:0007669"/>
    <property type="project" value="InterPro"/>
</dbReference>
<dbReference type="Gene3D" id="3.20.20.210">
    <property type="match status" value="1"/>
</dbReference>
<keyword evidence="3" id="KW-1185">Reference proteome</keyword>